<evidence type="ECO:0000313" key="1">
    <source>
        <dbReference type="EMBL" id="GBP73323.1"/>
    </source>
</evidence>
<gene>
    <name evidence="1" type="ORF">EVAR_52849_1</name>
</gene>
<sequence>MKFDGRRRARRDVISSRVGLKANFNHKPCNERRPSLRMTTSFVVRLPIEVDFAPFERKKRSTAVRRRPGLVACGYAAAVPRYVFMCLCRVVSCPAITFIHKVIRTEKKRQKFLGLRETPGTEAETAQSPTAYSLLTLKCEWRKSWARFRYILKLKVTVYLGYNTKGRSGGEAVRAPPLTRSWADYYNVTTKITGEEGRKPAQYFSVVSERF</sequence>
<protein>
    <submittedName>
        <fullName evidence="1">Uncharacterized protein</fullName>
    </submittedName>
</protein>
<accession>A0A4C1YD96</accession>
<name>A0A4C1YD96_EUMVA</name>
<dbReference type="Proteomes" id="UP000299102">
    <property type="component" value="Unassembled WGS sequence"/>
</dbReference>
<comment type="caution">
    <text evidence="1">The sequence shown here is derived from an EMBL/GenBank/DDBJ whole genome shotgun (WGS) entry which is preliminary data.</text>
</comment>
<reference evidence="1 2" key="1">
    <citation type="journal article" date="2019" name="Commun. Biol.">
        <title>The bagworm genome reveals a unique fibroin gene that provides high tensile strength.</title>
        <authorList>
            <person name="Kono N."/>
            <person name="Nakamura H."/>
            <person name="Ohtoshi R."/>
            <person name="Tomita M."/>
            <person name="Numata K."/>
            <person name="Arakawa K."/>
        </authorList>
    </citation>
    <scope>NUCLEOTIDE SEQUENCE [LARGE SCALE GENOMIC DNA]</scope>
</reference>
<organism evidence="1 2">
    <name type="scientific">Eumeta variegata</name>
    <name type="common">Bagworm moth</name>
    <name type="synonym">Eumeta japonica</name>
    <dbReference type="NCBI Taxonomy" id="151549"/>
    <lineage>
        <taxon>Eukaryota</taxon>
        <taxon>Metazoa</taxon>
        <taxon>Ecdysozoa</taxon>
        <taxon>Arthropoda</taxon>
        <taxon>Hexapoda</taxon>
        <taxon>Insecta</taxon>
        <taxon>Pterygota</taxon>
        <taxon>Neoptera</taxon>
        <taxon>Endopterygota</taxon>
        <taxon>Lepidoptera</taxon>
        <taxon>Glossata</taxon>
        <taxon>Ditrysia</taxon>
        <taxon>Tineoidea</taxon>
        <taxon>Psychidae</taxon>
        <taxon>Oiketicinae</taxon>
        <taxon>Eumeta</taxon>
    </lineage>
</organism>
<keyword evidence="2" id="KW-1185">Reference proteome</keyword>
<dbReference type="AlphaFoldDB" id="A0A4C1YD96"/>
<dbReference type="EMBL" id="BGZK01001169">
    <property type="protein sequence ID" value="GBP73323.1"/>
    <property type="molecule type" value="Genomic_DNA"/>
</dbReference>
<proteinExistence type="predicted"/>
<evidence type="ECO:0000313" key="2">
    <source>
        <dbReference type="Proteomes" id="UP000299102"/>
    </source>
</evidence>